<dbReference type="InterPro" id="IPR053146">
    <property type="entry name" value="QDO-like"/>
</dbReference>
<gene>
    <name evidence="2" type="ORF">ACFOFO_24785</name>
</gene>
<dbReference type="Gene3D" id="2.60.120.10">
    <property type="entry name" value="Jelly Rolls"/>
    <property type="match status" value="1"/>
</dbReference>
<evidence type="ECO:0000259" key="1">
    <source>
        <dbReference type="Pfam" id="PF07883"/>
    </source>
</evidence>
<dbReference type="InterPro" id="IPR011051">
    <property type="entry name" value="RmlC_Cupin_sf"/>
</dbReference>
<evidence type="ECO:0000313" key="2">
    <source>
        <dbReference type="EMBL" id="MFC3111130.1"/>
    </source>
</evidence>
<dbReference type="EMBL" id="JBHRTP010000101">
    <property type="protein sequence ID" value="MFC3111130.1"/>
    <property type="molecule type" value="Genomic_DNA"/>
</dbReference>
<dbReference type="SUPFAM" id="SSF51182">
    <property type="entry name" value="RmlC-like cupins"/>
    <property type="match status" value="1"/>
</dbReference>
<comment type="caution">
    <text evidence="2">The sequence shown here is derived from an EMBL/GenBank/DDBJ whole genome shotgun (WGS) entry which is preliminary data.</text>
</comment>
<dbReference type="InterPro" id="IPR013096">
    <property type="entry name" value="Cupin_2"/>
</dbReference>
<dbReference type="PANTHER" id="PTHR36440">
    <property type="entry name" value="PUTATIVE (AFU_ORTHOLOGUE AFUA_8G07350)-RELATED"/>
    <property type="match status" value="1"/>
</dbReference>
<feature type="domain" description="Cupin type-2" evidence="1">
    <location>
        <begin position="38"/>
        <end position="105"/>
    </location>
</feature>
<dbReference type="Proteomes" id="UP001595530">
    <property type="component" value="Unassembled WGS sequence"/>
</dbReference>
<dbReference type="InterPro" id="IPR014710">
    <property type="entry name" value="RmlC-like_jellyroll"/>
</dbReference>
<evidence type="ECO:0000313" key="3">
    <source>
        <dbReference type="Proteomes" id="UP001595530"/>
    </source>
</evidence>
<sequence length="121" mass="13266">MSENITPIDRETAEHYVWGSVCDGWHLLKHPELSVIQERVPPGAGEVKHYHSRARQFFYVLSGSATLECEGKEVSFNAGQGVHVPPGVPHRFANTSDVEVVFIVVSSPTTAGDRTNVLPTV</sequence>
<proteinExistence type="predicted"/>
<dbReference type="Pfam" id="PF07883">
    <property type="entry name" value="Cupin_2"/>
    <property type="match status" value="1"/>
</dbReference>
<protein>
    <submittedName>
        <fullName evidence="2">Cupin domain-containing protein</fullName>
    </submittedName>
</protein>
<organism evidence="2 3">
    <name type="scientific">Undibacterium arcticum</name>
    <dbReference type="NCBI Taxonomy" id="1762892"/>
    <lineage>
        <taxon>Bacteria</taxon>
        <taxon>Pseudomonadati</taxon>
        <taxon>Pseudomonadota</taxon>
        <taxon>Betaproteobacteria</taxon>
        <taxon>Burkholderiales</taxon>
        <taxon>Oxalobacteraceae</taxon>
        <taxon>Undibacterium</taxon>
    </lineage>
</organism>
<dbReference type="PANTHER" id="PTHR36440:SF1">
    <property type="entry name" value="PUTATIVE (AFU_ORTHOLOGUE AFUA_8G07350)-RELATED"/>
    <property type="match status" value="1"/>
</dbReference>
<dbReference type="RefSeq" id="WP_390324359.1">
    <property type="nucleotide sequence ID" value="NZ_JBHRTP010000101.1"/>
</dbReference>
<keyword evidence="3" id="KW-1185">Reference proteome</keyword>
<reference evidence="3" key="1">
    <citation type="journal article" date="2019" name="Int. J. Syst. Evol. Microbiol.">
        <title>The Global Catalogue of Microorganisms (GCM) 10K type strain sequencing project: providing services to taxonomists for standard genome sequencing and annotation.</title>
        <authorList>
            <consortium name="The Broad Institute Genomics Platform"/>
            <consortium name="The Broad Institute Genome Sequencing Center for Infectious Disease"/>
            <person name="Wu L."/>
            <person name="Ma J."/>
        </authorList>
    </citation>
    <scope>NUCLEOTIDE SEQUENCE [LARGE SCALE GENOMIC DNA]</scope>
    <source>
        <strain evidence="3">KCTC 42986</strain>
    </source>
</reference>
<accession>A0ABV7FB24</accession>
<name>A0ABV7FB24_9BURK</name>